<keyword evidence="1" id="KW-0472">Membrane</keyword>
<keyword evidence="1" id="KW-1133">Transmembrane helix</keyword>
<keyword evidence="3" id="KW-1185">Reference proteome</keyword>
<reference evidence="2 3" key="1">
    <citation type="journal article" date="2015" name="Genome Announc.">
        <title>Expanding the biotechnology potential of lactobacilli through comparative genomics of 213 strains and associated genera.</title>
        <authorList>
            <person name="Sun Z."/>
            <person name="Harris H.M."/>
            <person name="McCann A."/>
            <person name="Guo C."/>
            <person name="Argimon S."/>
            <person name="Zhang W."/>
            <person name="Yang X."/>
            <person name="Jeffery I.B."/>
            <person name="Cooney J.C."/>
            <person name="Kagawa T.F."/>
            <person name="Liu W."/>
            <person name="Song Y."/>
            <person name="Salvetti E."/>
            <person name="Wrobel A."/>
            <person name="Rasinkangas P."/>
            <person name="Parkhill J."/>
            <person name="Rea M.C."/>
            <person name="O'Sullivan O."/>
            <person name="Ritari J."/>
            <person name="Douillard F.P."/>
            <person name="Paul Ross R."/>
            <person name="Yang R."/>
            <person name="Briner A.E."/>
            <person name="Felis G.E."/>
            <person name="de Vos W.M."/>
            <person name="Barrangou R."/>
            <person name="Klaenhammer T.R."/>
            <person name="Caufield P.W."/>
            <person name="Cui Y."/>
            <person name="Zhang H."/>
            <person name="O'Toole P.W."/>
        </authorList>
    </citation>
    <scope>NUCLEOTIDE SEQUENCE [LARGE SCALE GENOMIC DNA]</scope>
    <source>
        <strain evidence="2 3">DSM 18527</strain>
    </source>
</reference>
<dbReference type="Proteomes" id="UP000051236">
    <property type="component" value="Unassembled WGS sequence"/>
</dbReference>
<dbReference type="PATRIC" id="fig|1423734.3.peg.388"/>
<feature type="transmembrane region" description="Helical" evidence="1">
    <location>
        <begin position="222"/>
        <end position="240"/>
    </location>
</feature>
<accession>A0A0R1XQN0</accession>
<dbReference type="EMBL" id="AZGA01000070">
    <property type="protein sequence ID" value="KRM32522.1"/>
    <property type="molecule type" value="Genomic_DNA"/>
</dbReference>
<evidence type="ECO:0000256" key="1">
    <source>
        <dbReference type="SAM" id="Phobius"/>
    </source>
</evidence>
<name>A0A0R1XQN0_9LACO</name>
<protein>
    <submittedName>
        <fullName evidence="2">Uncharacterized protein</fullName>
    </submittedName>
</protein>
<sequence length="284" mass="32351">MGDEGLKKQRGWLFIIAFIGLLSVCFTKPTPVKAYSDPYVDYQVQDDLGLLSQSDIDRIHDINADFLKASYFDPYNQNYQIFVYTFAKKPQEGFTDISDHLSSELPYVVLNGDSDKLLTGELPLDDTGRHAVMNPKTGENLFGPQIMFIYVFPTHGHFEIRIDSNGAIFDFQEWYLFGRLSNTDTSASNLMKWVDRTKTFTQKSYINQGANSEYNWDFINSAKNWMIFVWIIIILIKFLIRNKDDSSSAGPGPNEHYDDGFFEGYVIGQIMDKNNNSNGLGGGL</sequence>
<proteinExistence type="predicted"/>
<dbReference type="STRING" id="1423734.FC83_GL000388"/>
<gene>
    <name evidence="2" type="ORF">FC83_GL000388</name>
</gene>
<dbReference type="AlphaFoldDB" id="A0A0R1XQN0"/>
<evidence type="ECO:0000313" key="3">
    <source>
        <dbReference type="Proteomes" id="UP000051236"/>
    </source>
</evidence>
<keyword evidence="1" id="KW-0812">Transmembrane</keyword>
<evidence type="ECO:0000313" key="2">
    <source>
        <dbReference type="EMBL" id="KRM32522.1"/>
    </source>
</evidence>
<comment type="caution">
    <text evidence="2">The sequence shown here is derived from an EMBL/GenBank/DDBJ whole genome shotgun (WGS) entry which is preliminary data.</text>
</comment>
<organism evidence="2 3">
    <name type="scientific">Agrilactobacillus composti DSM 18527 = JCM 14202</name>
    <dbReference type="NCBI Taxonomy" id="1423734"/>
    <lineage>
        <taxon>Bacteria</taxon>
        <taxon>Bacillati</taxon>
        <taxon>Bacillota</taxon>
        <taxon>Bacilli</taxon>
        <taxon>Lactobacillales</taxon>
        <taxon>Lactobacillaceae</taxon>
        <taxon>Agrilactobacillus</taxon>
    </lineage>
</organism>